<dbReference type="GeneID" id="87903086"/>
<evidence type="ECO:0000313" key="2">
    <source>
        <dbReference type="Proteomes" id="UP001323405"/>
    </source>
</evidence>
<sequence length="137" mass="15819">MRLWKSHLINQDMSSTSHSPCHVYLTGTSTFWRLVFMTEATISGEDQQMHGSSPIATMWLQHKYRSTFPLVYLRNICQRGKKEDHSPLARPVADIREQPLYVPQISLPFWDKLHVTSAWSATPMPNLSTRTSFRQTG</sequence>
<evidence type="ECO:0000313" key="1">
    <source>
        <dbReference type="EMBL" id="KAK4655440.1"/>
    </source>
</evidence>
<dbReference type="EMBL" id="JAFFHA010000005">
    <property type="protein sequence ID" value="KAK4655440.1"/>
    <property type="molecule type" value="Genomic_DNA"/>
</dbReference>
<dbReference type="Proteomes" id="UP001323405">
    <property type="component" value="Unassembled WGS sequence"/>
</dbReference>
<organism evidence="1 2">
    <name type="scientific">Podospora pseudocomata</name>
    <dbReference type="NCBI Taxonomy" id="2093779"/>
    <lineage>
        <taxon>Eukaryota</taxon>
        <taxon>Fungi</taxon>
        <taxon>Dikarya</taxon>
        <taxon>Ascomycota</taxon>
        <taxon>Pezizomycotina</taxon>
        <taxon>Sordariomycetes</taxon>
        <taxon>Sordariomycetidae</taxon>
        <taxon>Sordariales</taxon>
        <taxon>Podosporaceae</taxon>
        <taxon>Podospora</taxon>
    </lineage>
</organism>
<dbReference type="RefSeq" id="XP_062744415.1">
    <property type="nucleotide sequence ID" value="XM_062883480.1"/>
</dbReference>
<comment type="caution">
    <text evidence="1">The sequence shown here is derived from an EMBL/GenBank/DDBJ whole genome shotgun (WGS) entry which is preliminary data.</text>
</comment>
<reference evidence="1 2" key="1">
    <citation type="journal article" date="2023" name="bioRxiv">
        <title>High-quality genome assemblies of four members of thePodospora anserinaspecies complex.</title>
        <authorList>
            <person name="Ament-Velasquez S.L."/>
            <person name="Vogan A.A."/>
            <person name="Wallerman O."/>
            <person name="Hartmann F."/>
            <person name="Gautier V."/>
            <person name="Silar P."/>
            <person name="Giraud T."/>
            <person name="Johannesson H."/>
        </authorList>
    </citation>
    <scope>NUCLEOTIDE SEQUENCE [LARGE SCALE GENOMIC DNA]</scope>
    <source>
        <strain evidence="1 2">CBS 415.72m</strain>
    </source>
</reference>
<proteinExistence type="predicted"/>
<gene>
    <name evidence="1" type="ORF">QC762_0050050</name>
</gene>
<accession>A0ABR0GI50</accession>
<protein>
    <submittedName>
        <fullName evidence="1">Uncharacterized protein</fullName>
    </submittedName>
</protein>
<keyword evidence="2" id="KW-1185">Reference proteome</keyword>
<name>A0ABR0GI50_9PEZI</name>